<comment type="caution">
    <text evidence="1">The sequence shown here is derived from an EMBL/GenBank/DDBJ whole genome shotgun (WGS) entry which is preliminary data.</text>
</comment>
<dbReference type="EMBL" id="JAFCMP010000522">
    <property type="protein sequence ID" value="KAG5177726.1"/>
    <property type="molecule type" value="Genomic_DNA"/>
</dbReference>
<gene>
    <name evidence="1" type="ORF">JKP88DRAFT_226185</name>
</gene>
<protein>
    <submittedName>
        <fullName evidence="1">Uncharacterized protein</fullName>
    </submittedName>
</protein>
<evidence type="ECO:0000313" key="1">
    <source>
        <dbReference type="EMBL" id="KAG5177726.1"/>
    </source>
</evidence>
<dbReference type="Proteomes" id="UP000664859">
    <property type="component" value="Unassembled WGS sequence"/>
</dbReference>
<accession>A0A835YMW1</accession>
<evidence type="ECO:0000313" key="2">
    <source>
        <dbReference type="Proteomes" id="UP000664859"/>
    </source>
</evidence>
<keyword evidence="2" id="KW-1185">Reference proteome</keyword>
<proteinExistence type="predicted"/>
<organism evidence="1 2">
    <name type="scientific">Tribonema minus</name>
    <dbReference type="NCBI Taxonomy" id="303371"/>
    <lineage>
        <taxon>Eukaryota</taxon>
        <taxon>Sar</taxon>
        <taxon>Stramenopiles</taxon>
        <taxon>Ochrophyta</taxon>
        <taxon>PX clade</taxon>
        <taxon>Xanthophyceae</taxon>
        <taxon>Tribonematales</taxon>
        <taxon>Tribonemataceae</taxon>
        <taxon>Tribonema</taxon>
    </lineage>
</organism>
<sequence length="166" mass="17563">MTLATNDCSLMSISLAVSASFWTRACHLVGGNTALSFAPTPCFAATASGCARWKSCCFSELSQLRTRLPVDMRLRSTCCCSGELLKGKRWLGSKPCTPPPARGGTRGWEALTLMNAGEATAGLAAACAMCFARGMALLENVVANCMVCSVWCRRVLLSMPKVVAAL</sequence>
<reference evidence="1" key="1">
    <citation type="submission" date="2021-02" db="EMBL/GenBank/DDBJ databases">
        <title>First Annotated Genome of the Yellow-green Alga Tribonema minus.</title>
        <authorList>
            <person name="Mahan K.M."/>
        </authorList>
    </citation>
    <scope>NUCLEOTIDE SEQUENCE</scope>
    <source>
        <strain evidence="1">UTEX B ZZ1240</strain>
    </source>
</reference>
<dbReference type="AlphaFoldDB" id="A0A835YMW1"/>
<name>A0A835YMW1_9STRA</name>